<evidence type="ECO:0000256" key="1">
    <source>
        <dbReference type="SAM" id="Coils"/>
    </source>
</evidence>
<dbReference type="Gene3D" id="1.10.287.1700">
    <property type="match status" value="1"/>
</dbReference>
<evidence type="ECO:0000313" key="3">
    <source>
        <dbReference type="EMBL" id="WNO53697.1"/>
    </source>
</evidence>
<dbReference type="InterPro" id="IPR053716">
    <property type="entry name" value="Flag_assembly_chemotaxis_eff"/>
</dbReference>
<reference evidence="3 4" key="1">
    <citation type="submission" date="2023-09" db="EMBL/GenBank/DDBJ databases">
        <authorList>
            <person name="Rey-Velasco X."/>
        </authorList>
    </citation>
    <scope>NUCLEOTIDE SEQUENCE [LARGE SCALE GENOMIC DNA]</scope>
    <source>
        <strain evidence="3 4">W311</strain>
    </source>
</reference>
<sequence length="144" mass="15965">MADRSAKRLARLHRVRSLQLDLVRADEAKAVERVAGETALRDRIDQLHAAVAPAATPTPTDATHFIAAAHYRDRLQQSADTAKRRLAAAERGLDDARERTQAAWRDQSAVEKLMERAEEAAAAKARRTLEAMPATARPKRHDPC</sequence>
<dbReference type="RefSeq" id="WP_313915401.1">
    <property type="nucleotide sequence ID" value="NZ_CP135076.1"/>
</dbReference>
<accession>A0ABZ0B8W2</accession>
<dbReference type="EMBL" id="CP135076">
    <property type="protein sequence ID" value="WNO53697.1"/>
    <property type="molecule type" value="Genomic_DNA"/>
</dbReference>
<keyword evidence="4" id="KW-1185">Reference proteome</keyword>
<evidence type="ECO:0000313" key="4">
    <source>
        <dbReference type="Proteomes" id="UP001302249"/>
    </source>
</evidence>
<name>A0ABZ0B8W2_9SPHN</name>
<feature type="region of interest" description="Disordered" evidence="2">
    <location>
        <begin position="121"/>
        <end position="144"/>
    </location>
</feature>
<evidence type="ECO:0008006" key="5">
    <source>
        <dbReference type="Google" id="ProtNLM"/>
    </source>
</evidence>
<organism evidence="3 4">
    <name type="scientific">Stakelama saccharophila</name>
    <dbReference type="NCBI Taxonomy" id="3075605"/>
    <lineage>
        <taxon>Bacteria</taxon>
        <taxon>Pseudomonadati</taxon>
        <taxon>Pseudomonadota</taxon>
        <taxon>Alphaproteobacteria</taxon>
        <taxon>Sphingomonadales</taxon>
        <taxon>Sphingomonadaceae</taxon>
        <taxon>Stakelama</taxon>
    </lineage>
</organism>
<dbReference type="Proteomes" id="UP001302249">
    <property type="component" value="Chromosome"/>
</dbReference>
<keyword evidence="1" id="KW-0175">Coiled coil</keyword>
<gene>
    <name evidence="3" type="ORF">RPR59_00040</name>
</gene>
<proteinExistence type="predicted"/>
<evidence type="ECO:0000256" key="2">
    <source>
        <dbReference type="SAM" id="MobiDB-lite"/>
    </source>
</evidence>
<protein>
    <recommendedName>
        <fullName evidence="5">Flagellar FliJ protein</fullName>
    </recommendedName>
</protein>
<feature type="coiled-coil region" evidence="1">
    <location>
        <begin position="72"/>
        <end position="99"/>
    </location>
</feature>